<protein>
    <submittedName>
        <fullName evidence="1">Uncharacterized protein</fullName>
    </submittedName>
</protein>
<organism evidence="1 2">
    <name type="scientific">Flexivirga alba</name>
    <dbReference type="NCBI Taxonomy" id="702742"/>
    <lineage>
        <taxon>Bacteria</taxon>
        <taxon>Bacillati</taxon>
        <taxon>Actinomycetota</taxon>
        <taxon>Actinomycetes</taxon>
        <taxon>Micrococcales</taxon>
        <taxon>Dermacoccaceae</taxon>
        <taxon>Flexivirga</taxon>
    </lineage>
</organism>
<gene>
    <name evidence="1" type="ORF">ACFQDH_14925</name>
</gene>
<comment type="caution">
    <text evidence="1">The sequence shown here is derived from an EMBL/GenBank/DDBJ whole genome shotgun (WGS) entry which is preliminary data.</text>
</comment>
<evidence type="ECO:0000313" key="2">
    <source>
        <dbReference type="Proteomes" id="UP001596298"/>
    </source>
</evidence>
<dbReference type="Proteomes" id="UP001596298">
    <property type="component" value="Unassembled WGS sequence"/>
</dbReference>
<dbReference type="RefSeq" id="WP_382403167.1">
    <property type="nucleotide sequence ID" value="NZ_JBHSWH010000001.1"/>
</dbReference>
<reference evidence="2" key="1">
    <citation type="journal article" date="2019" name="Int. J. Syst. Evol. Microbiol.">
        <title>The Global Catalogue of Microorganisms (GCM) 10K type strain sequencing project: providing services to taxonomists for standard genome sequencing and annotation.</title>
        <authorList>
            <consortium name="The Broad Institute Genomics Platform"/>
            <consortium name="The Broad Institute Genome Sequencing Center for Infectious Disease"/>
            <person name="Wu L."/>
            <person name="Ma J."/>
        </authorList>
    </citation>
    <scope>NUCLEOTIDE SEQUENCE [LARGE SCALE GENOMIC DNA]</scope>
    <source>
        <strain evidence="2">CCUG 58127</strain>
    </source>
</reference>
<evidence type="ECO:0000313" key="1">
    <source>
        <dbReference type="EMBL" id="MFC6706510.1"/>
    </source>
</evidence>
<sequence length="79" mass="9301">MMSFAAWTQDLRIEVVEDQEREEPVTWSSVRGENVTLAECRQLKERWTPDLLRVTRQYRVLAGSRGDCPLPDQLPPRMR</sequence>
<name>A0ABW2AI98_9MICO</name>
<proteinExistence type="predicted"/>
<keyword evidence="2" id="KW-1185">Reference proteome</keyword>
<accession>A0ABW2AI98</accession>
<dbReference type="EMBL" id="JBHSWH010000001">
    <property type="protein sequence ID" value="MFC6706510.1"/>
    <property type="molecule type" value="Genomic_DNA"/>
</dbReference>